<sequence>MVKWATKRAFCVGATPSALFERFLFRSGWQCWKGEELQPPLAEEATEFCTRMQAVFARWLADEQIDANRDRL</sequence>
<organism evidence="1 2">
    <name type="scientific">Mesorhizobium temperatum</name>
    <dbReference type="NCBI Taxonomy" id="241416"/>
    <lineage>
        <taxon>Bacteria</taxon>
        <taxon>Pseudomonadati</taxon>
        <taxon>Pseudomonadota</taxon>
        <taxon>Alphaproteobacteria</taxon>
        <taxon>Hyphomicrobiales</taxon>
        <taxon>Phyllobacteriaceae</taxon>
        <taxon>Mesorhizobium</taxon>
    </lineage>
</organism>
<dbReference type="AlphaFoldDB" id="A0A271LBD1"/>
<keyword evidence="2" id="KW-1185">Reference proteome</keyword>
<name>A0A271LBD1_9HYPH</name>
<proteinExistence type="predicted"/>
<dbReference type="EMBL" id="NPKJ01000072">
    <property type="protein sequence ID" value="PAQ05403.1"/>
    <property type="molecule type" value="Genomic_DNA"/>
</dbReference>
<comment type="caution">
    <text evidence="1">The sequence shown here is derived from an EMBL/GenBank/DDBJ whole genome shotgun (WGS) entry which is preliminary data.</text>
</comment>
<evidence type="ECO:0000313" key="2">
    <source>
        <dbReference type="Proteomes" id="UP000216442"/>
    </source>
</evidence>
<reference evidence="1 2" key="1">
    <citation type="submission" date="2017-08" db="EMBL/GenBank/DDBJ databases">
        <title>Mesorhizobium wenxinae sp. nov., a novel rhizobial species isolated from root nodules of chickpea (Cicer arietinum L.).</title>
        <authorList>
            <person name="Zhang J."/>
        </authorList>
    </citation>
    <scope>NUCLEOTIDE SEQUENCE [LARGE SCALE GENOMIC DNA]</scope>
    <source>
        <strain evidence="1 2">SDW018</strain>
    </source>
</reference>
<dbReference type="Proteomes" id="UP000216442">
    <property type="component" value="Unassembled WGS sequence"/>
</dbReference>
<gene>
    <name evidence="1" type="ORF">CIT26_30255</name>
</gene>
<evidence type="ECO:0000313" key="1">
    <source>
        <dbReference type="EMBL" id="PAQ05403.1"/>
    </source>
</evidence>
<accession>A0A271LBD1</accession>
<protein>
    <submittedName>
        <fullName evidence="1">Uncharacterized protein</fullName>
    </submittedName>
</protein>